<protein>
    <submittedName>
        <fullName evidence="3">Protocatechuate 3,4-dioxygenase beta subunit</fullName>
    </submittedName>
</protein>
<evidence type="ECO:0000313" key="3">
    <source>
        <dbReference type="EMBL" id="MBA8807476.1"/>
    </source>
</evidence>
<dbReference type="GO" id="GO:0008199">
    <property type="term" value="F:ferric iron binding"/>
    <property type="evidence" value="ECO:0007669"/>
    <property type="project" value="InterPro"/>
</dbReference>
<keyword evidence="4" id="KW-1185">Reference proteome</keyword>
<feature type="domain" description="Intradiol ring-cleavage dioxygenases" evidence="2">
    <location>
        <begin position="147"/>
        <end position="224"/>
    </location>
</feature>
<feature type="compositionally biased region" description="Low complexity" evidence="1">
    <location>
        <begin position="1"/>
        <end position="10"/>
    </location>
</feature>
<dbReference type="CDD" id="cd03457">
    <property type="entry name" value="intradiol_dioxygenase_like"/>
    <property type="match status" value="1"/>
</dbReference>
<dbReference type="GO" id="GO:0016702">
    <property type="term" value="F:oxidoreductase activity, acting on single donors with incorporation of molecular oxygen, incorporation of two atoms of oxygen"/>
    <property type="evidence" value="ECO:0007669"/>
    <property type="project" value="InterPro"/>
</dbReference>
<keyword evidence="3" id="KW-0223">Dioxygenase</keyword>
<reference evidence="3 4" key="1">
    <citation type="submission" date="2020-07" db="EMBL/GenBank/DDBJ databases">
        <title>Sequencing the genomes of 1000 actinobacteria strains.</title>
        <authorList>
            <person name="Klenk H.-P."/>
        </authorList>
    </citation>
    <scope>NUCLEOTIDE SEQUENCE [LARGE SCALE GENOMIC DNA]</scope>
    <source>
        <strain evidence="3 4">DSM 44121</strain>
    </source>
</reference>
<dbReference type="PANTHER" id="PTHR34315">
    <property type="match status" value="1"/>
</dbReference>
<accession>A0A7W3PD91</accession>
<name>A0A7W3PD91_9MICO</name>
<keyword evidence="3" id="KW-0560">Oxidoreductase</keyword>
<dbReference type="InterPro" id="IPR015889">
    <property type="entry name" value="Intradiol_dOase_core"/>
</dbReference>
<feature type="region of interest" description="Disordered" evidence="1">
    <location>
        <begin position="1"/>
        <end position="35"/>
    </location>
</feature>
<feature type="compositionally biased region" description="Gly residues" evidence="1">
    <location>
        <begin position="79"/>
        <end position="100"/>
    </location>
</feature>
<dbReference type="PANTHER" id="PTHR34315:SF1">
    <property type="entry name" value="INTRADIOL RING-CLEAVAGE DIOXYGENASES DOMAIN-CONTAINING PROTEIN-RELATED"/>
    <property type="match status" value="1"/>
</dbReference>
<comment type="caution">
    <text evidence="3">The sequence shown here is derived from an EMBL/GenBank/DDBJ whole genome shotgun (WGS) entry which is preliminary data.</text>
</comment>
<feature type="compositionally biased region" description="Low complexity" evidence="1">
    <location>
        <begin position="62"/>
        <end position="78"/>
    </location>
</feature>
<dbReference type="SUPFAM" id="SSF49482">
    <property type="entry name" value="Aromatic compound dioxygenase"/>
    <property type="match status" value="1"/>
</dbReference>
<evidence type="ECO:0000256" key="1">
    <source>
        <dbReference type="SAM" id="MobiDB-lite"/>
    </source>
</evidence>
<organism evidence="3 4">
    <name type="scientific">Promicromonospora sukumoe</name>
    <dbReference type="NCBI Taxonomy" id="88382"/>
    <lineage>
        <taxon>Bacteria</taxon>
        <taxon>Bacillati</taxon>
        <taxon>Actinomycetota</taxon>
        <taxon>Actinomycetes</taxon>
        <taxon>Micrococcales</taxon>
        <taxon>Promicromonosporaceae</taxon>
        <taxon>Promicromonospora</taxon>
    </lineage>
</organism>
<proteinExistence type="predicted"/>
<dbReference type="Proteomes" id="UP000540568">
    <property type="component" value="Unassembled WGS sequence"/>
</dbReference>
<gene>
    <name evidence="3" type="ORF">FHX71_001418</name>
</gene>
<dbReference type="AlphaFoldDB" id="A0A7W3PD91"/>
<dbReference type="Pfam" id="PF00775">
    <property type="entry name" value="Dioxygenase_C"/>
    <property type="match status" value="1"/>
</dbReference>
<dbReference type="InterPro" id="IPR000627">
    <property type="entry name" value="Intradiol_dOase_C"/>
</dbReference>
<feature type="compositionally biased region" description="Acidic residues" evidence="1">
    <location>
        <begin position="104"/>
        <end position="115"/>
    </location>
</feature>
<dbReference type="RefSeq" id="WP_246402299.1">
    <property type="nucleotide sequence ID" value="NZ_BAAATF010000007.1"/>
</dbReference>
<evidence type="ECO:0000313" key="4">
    <source>
        <dbReference type="Proteomes" id="UP000540568"/>
    </source>
</evidence>
<dbReference type="Gene3D" id="2.60.130.10">
    <property type="entry name" value="Aromatic compound dioxygenase"/>
    <property type="match status" value="1"/>
</dbReference>
<feature type="region of interest" description="Disordered" evidence="1">
    <location>
        <begin position="62"/>
        <end position="128"/>
    </location>
</feature>
<sequence length="314" mass="31613">MSTRSSRPGTTSGGTHDGSTPDGETPEAHDLGLSHDLPNLLNRRHAIGLLTAGGLAAALAACSSGTGSSGQTGTPSGAPSGGPGGAPPEGGAGGPGGGAPGDVSQDDVGEGEIPEETNGPYPADGTNALTMTGVVRGDITSSFGDSSGTADGVPLTFSLTVVDVSGEGDAGTPVAGAAVYAWHCDRDGRYSMYDVADQNYLRGVQEADADGKVTFTSIFPACYAGRWPHIHFEVYPSLDDATSATNRMRTSQLALPQDACDAVYATTGYEQSVSNLAGVTLDSDNVFSDGYALQMAKVSGSVSKGYTATLRVPV</sequence>
<evidence type="ECO:0000259" key="2">
    <source>
        <dbReference type="Pfam" id="PF00775"/>
    </source>
</evidence>
<dbReference type="EMBL" id="JACGWV010000001">
    <property type="protein sequence ID" value="MBA8807476.1"/>
    <property type="molecule type" value="Genomic_DNA"/>
</dbReference>